<dbReference type="CDD" id="cd10283">
    <property type="entry name" value="MnuA_DNase1-like"/>
    <property type="match status" value="1"/>
</dbReference>
<feature type="domain" description="LTD" evidence="4">
    <location>
        <begin position="36"/>
        <end position="175"/>
    </location>
</feature>
<dbReference type="Pfam" id="PF00395">
    <property type="entry name" value="SLH"/>
    <property type="match status" value="3"/>
</dbReference>
<evidence type="ECO:0000256" key="1">
    <source>
        <dbReference type="SAM" id="MobiDB-lite"/>
    </source>
</evidence>
<gene>
    <name evidence="5" type="ORF">DS079_09765</name>
</gene>
<sequence>MSPRTTGDALRLRFTRVGVAVAALALGASALPGLTPAADAAVVAPGDLQINEIYGGGGNSGSTFTHDFVELVNTSDEPVDLAGWSLQYASATGTFNSSGVLALEGTVPAGGTFLIQLAKGSGGTEALPEPDLTGTTAVSGSQGVFALSDSDGRLVCTGATCADDPAVVDLVGWGGATTFSGTAPAPRTTNATSVARVAATGENSTDFVAGEPTPTNSGGDGTDPEEPGEPGETVEASIAEIQGTGAQSPMVGKNVVTEGVVTAVYATGGLNGYVIQTGGTGGALDFSTHTGSTAVFVHSPETASQVAIGDSVRVTGEVSEYYDSTQISVGTEGLEQLEQSLEPVEPATLAGGFPTEEAQRESIEHMLYLPGAEEFTVTDVYSTNRFGEVALAIGDQPLQQAGDIMRPGAEATAYYESRDALKVLLDDGRTTNFQNNPTQPMSWLTTEEPVRVGATPSFTEPVVVAYSFDQWRLNTTTPWESASTDGVDFENTRQDTPDPVGGDLQVSTFNVLNYFTTLGEDTPGCEPYTDIDGNGTTVRGGCDLRGAWGADDLERQQSKIVDAISGTGADVVGLTEIENSARLGEEADEATATLVAALNEKDGEGTWAYVPTGEAYAAQGLDGGQDVITNAIIFKPAEVRPEGQMQILADDPAFDNAREPLGQVFVPIDGDGAQQVEGEPFFFTINHFKSKGSADAEDSGLPADPVQGNARTSRLQQAEALLTWGEQTASELGVKDVLHGGDFNSYTQEEPLQTFYEQGFVNLGETHDPEGWSYSFGGMVGSLDHVIASPSAAERVTGATDWQINGPESVMAQYGRYNNNAVDLYEEGPFASSDHDPMIVGLDAGYEEAPTLPDFTDVRSDHPYYDEIMWAAGSSIVPGGEDGTFRPTRAADRVTLAAALYELAGRPVVEVPASSPFKDVKADHPHYEAMLWAESEGVLTLNKGGAFRPSAALSRGMVAEALYAAAGSPEVESPSGDGQADAIAWLQAEGLDEGIVDGDELRPNARVDRAETAAWLYRFDRL</sequence>
<name>A0A3R8SDK5_9MICO</name>
<dbReference type="SUPFAM" id="SSF56219">
    <property type="entry name" value="DNase I-like"/>
    <property type="match status" value="1"/>
</dbReference>
<keyword evidence="2" id="KW-0732">Signal</keyword>
<comment type="caution">
    <text evidence="5">The sequence shown here is derived from an EMBL/GenBank/DDBJ whole genome shotgun (WGS) entry which is preliminary data.</text>
</comment>
<dbReference type="SUPFAM" id="SSF74853">
    <property type="entry name" value="Lamin A/C globular tail domain"/>
    <property type="match status" value="1"/>
</dbReference>
<organism evidence="5 6">
    <name type="scientific">Brachybacterium paraconglomeratum</name>
    <dbReference type="NCBI Taxonomy" id="173362"/>
    <lineage>
        <taxon>Bacteria</taxon>
        <taxon>Bacillati</taxon>
        <taxon>Actinomycetota</taxon>
        <taxon>Actinomycetes</taxon>
        <taxon>Micrococcales</taxon>
        <taxon>Dermabacteraceae</taxon>
        <taxon>Brachybacterium</taxon>
    </lineage>
</organism>
<dbReference type="InterPro" id="IPR036691">
    <property type="entry name" value="Endo/exonu/phosph_ase_sf"/>
</dbReference>
<dbReference type="InterPro" id="IPR036415">
    <property type="entry name" value="Lamin_tail_dom_sf"/>
</dbReference>
<dbReference type="EMBL" id="QOCI01000007">
    <property type="protein sequence ID" value="RRR18480.1"/>
    <property type="molecule type" value="Genomic_DNA"/>
</dbReference>
<dbReference type="PANTHER" id="PTHR42834">
    <property type="entry name" value="ENDONUCLEASE/EXONUCLEASE/PHOSPHATASE FAMILY PROTEIN (AFU_ORTHOLOGUE AFUA_3G09210)"/>
    <property type="match status" value="1"/>
</dbReference>
<reference evidence="5 6" key="1">
    <citation type="submission" date="2018-07" db="EMBL/GenBank/DDBJ databases">
        <title>Brachybacteriurn paraconglorneratum KCTC 9916.</title>
        <authorList>
            <person name="Li Y."/>
        </authorList>
    </citation>
    <scope>NUCLEOTIDE SEQUENCE [LARGE SCALE GENOMIC DNA]</scope>
    <source>
        <strain evidence="5 6">KCTC 9916</strain>
    </source>
</reference>
<evidence type="ECO:0000259" key="3">
    <source>
        <dbReference type="PROSITE" id="PS51272"/>
    </source>
</evidence>
<evidence type="ECO:0000256" key="2">
    <source>
        <dbReference type="SAM" id="SignalP"/>
    </source>
</evidence>
<dbReference type="CDD" id="cd04486">
    <property type="entry name" value="YhcR_OBF_like"/>
    <property type="match status" value="1"/>
</dbReference>
<feature type="domain" description="SLH" evidence="3">
    <location>
        <begin position="851"/>
        <end position="914"/>
    </location>
</feature>
<dbReference type="PANTHER" id="PTHR42834:SF1">
    <property type="entry name" value="ENDONUCLEASE_EXONUCLEASE_PHOSPHATASE FAMILY PROTEIN (AFU_ORTHOLOGUE AFUA_3G09210)"/>
    <property type="match status" value="1"/>
</dbReference>
<dbReference type="NCBIfam" id="NF033681">
    <property type="entry name" value="ExeM_NucH_DNase"/>
    <property type="match status" value="1"/>
</dbReference>
<dbReference type="RefSeq" id="WP_126986974.1">
    <property type="nucleotide sequence ID" value="NZ_ML133855.1"/>
</dbReference>
<proteinExistence type="predicted"/>
<dbReference type="PROSITE" id="PS51841">
    <property type="entry name" value="LTD"/>
    <property type="match status" value="1"/>
</dbReference>
<feature type="signal peptide" evidence="2">
    <location>
        <begin position="1"/>
        <end position="30"/>
    </location>
</feature>
<dbReference type="InterPro" id="IPR047971">
    <property type="entry name" value="ExeM-like"/>
</dbReference>
<dbReference type="AlphaFoldDB" id="A0A3R8SDK5"/>
<feature type="chain" id="PRO_5038797239" evidence="2">
    <location>
        <begin position="31"/>
        <end position="1022"/>
    </location>
</feature>
<evidence type="ECO:0000313" key="6">
    <source>
        <dbReference type="Proteomes" id="UP000274327"/>
    </source>
</evidence>
<evidence type="ECO:0000313" key="5">
    <source>
        <dbReference type="EMBL" id="RRR18480.1"/>
    </source>
</evidence>
<feature type="domain" description="SLH" evidence="3">
    <location>
        <begin position="966"/>
        <end position="1022"/>
    </location>
</feature>
<dbReference type="Pfam" id="PF00932">
    <property type="entry name" value="LTD"/>
    <property type="match status" value="1"/>
</dbReference>
<feature type="region of interest" description="Disordered" evidence="1">
    <location>
        <begin position="201"/>
        <end position="232"/>
    </location>
</feature>
<keyword evidence="6" id="KW-1185">Reference proteome</keyword>
<dbReference type="PROSITE" id="PS51272">
    <property type="entry name" value="SLH"/>
    <property type="match status" value="2"/>
</dbReference>
<accession>A0A3R8SDK5</accession>
<dbReference type="InterPro" id="IPR001322">
    <property type="entry name" value="Lamin_tail_dom"/>
</dbReference>
<dbReference type="GO" id="GO:0016874">
    <property type="term" value="F:ligase activity"/>
    <property type="evidence" value="ECO:0007669"/>
    <property type="project" value="UniProtKB-KW"/>
</dbReference>
<dbReference type="Proteomes" id="UP000274327">
    <property type="component" value="Unassembled WGS sequence"/>
</dbReference>
<evidence type="ECO:0000259" key="4">
    <source>
        <dbReference type="PROSITE" id="PS51841"/>
    </source>
</evidence>
<protein>
    <submittedName>
        <fullName evidence="5">Glutamate--cysteine ligase</fullName>
    </submittedName>
</protein>
<keyword evidence="5" id="KW-0436">Ligase</keyword>
<dbReference type="Gene3D" id="2.60.40.1260">
    <property type="entry name" value="Lamin Tail domain"/>
    <property type="match status" value="1"/>
</dbReference>
<dbReference type="Gene3D" id="3.60.10.10">
    <property type="entry name" value="Endonuclease/exonuclease/phosphatase"/>
    <property type="match status" value="1"/>
</dbReference>
<dbReference type="InterPro" id="IPR001119">
    <property type="entry name" value="SLH_dom"/>
</dbReference>
<dbReference type="GeneID" id="78121305"/>